<dbReference type="PANTHER" id="PTHR33202">
    <property type="entry name" value="ZINC UPTAKE REGULATION PROTEIN"/>
    <property type="match status" value="1"/>
</dbReference>
<accession>A0ABS4GJ55</accession>
<dbReference type="PANTHER" id="PTHR33202:SF8">
    <property type="entry name" value="PEROXIDE-RESPONSIVE REPRESSOR PERR"/>
    <property type="match status" value="1"/>
</dbReference>
<evidence type="ECO:0000256" key="5">
    <source>
        <dbReference type="ARBA" id="ARBA00023125"/>
    </source>
</evidence>
<comment type="similarity">
    <text evidence="1">Belongs to the Fur family.</text>
</comment>
<dbReference type="Pfam" id="PF01475">
    <property type="entry name" value="FUR"/>
    <property type="match status" value="1"/>
</dbReference>
<dbReference type="SUPFAM" id="SSF46785">
    <property type="entry name" value="Winged helix' DNA-binding domain"/>
    <property type="match status" value="1"/>
</dbReference>
<dbReference type="Gene3D" id="3.30.1490.190">
    <property type="match status" value="1"/>
</dbReference>
<dbReference type="InterPro" id="IPR036390">
    <property type="entry name" value="WH_DNA-bd_sf"/>
</dbReference>
<evidence type="ECO:0000256" key="6">
    <source>
        <dbReference type="ARBA" id="ARBA00023163"/>
    </source>
</evidence>
<keyword evidence="8" id="KW-1185">Reference proteome</keyword>
<dbReference type="RefSeq" id="WP_209808127.1">
    <property type="nucleotide sequence ID" value="NZ_JAGGKT010000001.1"/>
</dbReference>
<keyword evidence="2" id="KW-0678">Repressor</keyword>
<evidence type="ECO:0000256" key="4">
    <source>
        <dbReference type="ARBA" id="ARBA00023015"/>
    </source>
</evidence>
<keyword evidence="5" id="KW-0238">DNA-binding</keyword>
<dbReference type="CDD" id="cd07153">
    <property type="entry name" value="Fur_like"/>
    <property type="match status" value="1"/>
</dbReference>
<dbReference type="Gene3D" id="1.10.10.10">
    <property type="entry name" value="Winged helix-like DNA-binding domain superfamily/Winged helix DNA-binding domain"/>
    <property type="match status" value="1"/>
</dbReference>
<comment type="caution">
    <text evidence="7">The sequence shown here is derived from an EMBL/GenBank/DDBJ whole genome shotgun (WGS) entry which is preliminary data.</text>
</comment>
<gene>
    <name evidence="7" type="ORF">J2Z37_000246</name>
</gene>
<dbReference type="Proteomes" id="UP001519343">
    <property type="component" value="Unassembled WGS sequence"/>
</dbReference>
<dbReference type="EMBL" id="JAGGKT010000001">
    <property type="protein sequence ID" value="MBP1930259.1"/>
    <property type="molecule type" value="Genomic_DNA"/>
</dbReference>
<evidence type="ECO:0000256" key="3">
    <source>
        <dbReference type="ARBA" id="ARBA00022833"/>
    </source>
</evidence>
<sequence length="144" mass="16467">MSMERVDLAIEKLRNNGVRLTPQRYAILSYLMGTTSHPTADEIYRELEDNFPNMSVATIYNNLKLFKEAGLVRELTFGDASSRFDGNTTDHYHCICVSCQRIVDFPYPPITGLEQEAQKTTGFLIDSHRLDFFGTCETCQQEKN</sequence>
<dbReference type="InterPro" id="IPR036388">
    <property type="entry name" value="WH-like_DNA-bd_sf"/>
</dbReference>
<evidence type="ECO:0000256" key="2">
    <source>
        <dbReference type="ARBA" id="ARBA00022491"/>
    </source>
</evidence>
<reference evidence="7 8" key="1">
    <citation type="submission" date="2021-03" db="EMBL/GenBank/DDBJ databases">
        <title>Genomic Encyclopedia of Type Strains, Phase IV (KMG-IV): sequencing the most valuable type-strain genomes for metagenomic binning, comparative biology and taxonomic classification.</title>
        <authorList>
            <person name="Goeker M."/>
        </authorList>
    </citation>
    <scope>NUCLEOTIDE SEQUENCE [LARGE SCALE GENOMIC DNA]</scope>
    <source>
        <strain evidence="7 8">DSM 24738</strain>
    </source>
</reference>
<proteinExistence type="inferred from homology"/>
<evidence type="ECO:0000313" key="8">
    <source>
        <dbReference type="Proteomes" id="UP001519343"/>
    </source>
</evidence>
<evidence type="ECO:0000313" key="7">
    <source>
        <dbReference type="EMBL" id="MBP1930259.1"/>
    </source>
</evidence>
<protein>
    <submittedName>
        <fullName evidence="7">Fur family peroxide stress response transcriptional regulator</fullName>
    </submittedName>
</protein>
<dbReference type="InterPro" id="IPR043135">
    <property type="entry name" value="Fur_C"/>
</dbReference>
<dbReference type="InterPro" id="IPR002481">
    <property type="entry name" value="FUR"/>
</dbReference>
<keyword evidence="3" id="KW-0862">Zinc</keyword>
<name>A0ABS4GJ55_9BACL</name>
<keyword evidence="6" id="KW-0804">Transcription</keyword>
<keyword evidence="4" id="KW-0805">Transcription regulation</keyword>
<organism evidence="7 8">
    <name type="scientific">Ammoniphilus resinae</name>
    <dbReference type="NCBI Taxonomy" id="861532"/>
    <lineage>
        <taxon>Bacteria</taxon>
        <taxon>Bacillati</taxon>
        <taxon>Bacillota</taxon>
        <taxon>Bacilli</taxon>
        <taxon>Bacillales</taxon>
        <taxon>Paenibacillaceae</taxon>
        <taxon>Aneurinibacillus group</taxon>
        <taxon>Ammoniphilus</taxon>
    </lineage>
</organism>
<evidence type="ECO:0000256" key="1">
    <source>
        <dbReference type="ARBA" id="ARBA00007957"/>
    </source>
</evidence>